<dbReference type="OrthoDB" id="5428863at2759"/>
<gene>
    <name evidence="1" type="ORF">PAC_04078</name>
</gene>
<evidence type="ECO:0008006" key="3">
    <source>
        <dbReference type="Google" id="ProtNLM"/>
    </source>
</evidence>
<name>A0A1L7WN44_9HELO</name>
<dbReference type="PANTHER" id="PTHR33112">
    <property type="entry name" value="DOMAIN PROTEIN, PUTATIVE-RELATED"/>
    <property type="match status" value="1"/>
</dbReference>
<protein>
    <recommendedName>
        <fullName evidence="3">Heterokaryon incompatibility domain-containing protein</fullName>
    </recommendedName>
</protein>
<evidence type="ECO:0000313" key="2">
    <source>
        <dbReference type="Proteomes" id="UP000184330"/>
    </source>
</evidence>
<accession>A0A1L7WN44</accession>
<dbReference type="Proteomes" id="UP000184330">
    <property type="component" value="Unassembled WGS sequence"/>
</dbReference>
<proteinExistence type="predicted"/>
<evidence type="ECO:0000313" key="1">
    <source>
        <dbReference type="EMBL" id="CZR54195.1"/>
    </source>
</evidence>
<organism evidence="1 2">
    <name type="scientific">Phialocephala subalpina</name>
    <dbReference type="NCBI Taxonomy" id="576137"/>
    <lineage>
        <taxon>Eukaryota</taxon>
        <taxon>Fungi</taxon>
        <taxon>Dikarya</taxon>
        <taxon>Ascomycota</taxon>
        <taxon>Pezizomycotina</taxon>
        <taxon>Leotiomycetes</taxon>
        <taxon>Helotiales</taxon>
        <taxon>Mollisiaceae</taxon>
        <taxon>Phialocephala</taxon>
        <taxon>Phialocephala fortinii species complex</taxon>
    </lineage>
</organism>
<dbReference type="PANTHER" id="PTHR33112:SF14">
    <property type="entry name" value="HETEROKARYON INCOMPATIBILITY DOMAIN-CONTAINING PROTEIN"/>
    <property type="match status" value="1"/>
</dbReference>
<reference evidence="1 2" key="1">
    <citation type="submission" date="2016-03" db="EMBL/GenBank/DDBJ databases">
        <authorList>
            <person name="Ploux O."/>
        </authorList>
    </citation>
    <scope>NUCLEOTIDE SEQUENCE [LARGE SCALE GENOMIC DNA]</scope>
    <source>
        <strain evidence="1 2">UAMH 11012</strain>
    </source>
</reference>
<dbReference type="AlphaFoldDB" id="A0A1L7WN44"/>
<dbReference type="EMBL" id="FJOG01000004">
    <property type="protein sequence ID" value="CZR54195.1"/>
    <property type="molecule type" value="Genomic_DNA"/>
</dbReference>
<sequence>MNQFRLHVDEFNRRKLTFPEDIQGAFAGITTLLSRSFYGGFLFGLPLLFFDIALCWQPFSCGIRRQPSTDLSAAKASLPSWSWMGWETKGISWAFYPGRPKTISIVQWHSQNFDSSELEIIDGPQIVQALISEAQENEYVVPKGWKRFEYGPLQPPDRNVFQSLEINNHKYFFKHESEPGSIYDCPLPTREAPSIASMDAPLPPLPRNSLLYCRTRKATFHMTKMSRIKKKNGIIVTELYYQLQDQQSHWAGIIQSTAECWHYHHDETGQHLIPSDEVAGDLVIVCESYSVEGVYETFVEWEFEERPKGPTGSKYEYYNVLWVEWDDGIAYRKGCGRVMKSVCDALEPEWIDLTLG</sequence>
<keyword evidence="2" id="KW-1185">Reference proteome</keyword>